<gene>
    <name evidence="1" type="ORF">Patl1_01542</name>
</gene>
<evidence type="ECO:0000313" key="1">
    <source>
        <dbReference type="EMBL" id="KAJ0110560.1"/>
    </source>
</evidence>
<proteinExistence type="predicted"/>
<comment type="caution">
    <text evidence="1">The sequence shown here is derived from an EMBL/GenBank/DDBJ whole genome shotgun (WGS) entry which is preliminary data.</text>
</comment>
<sequence>MNRTWTLQDQDNKGLVEEEEEAAEEPVFVLTDEWREFFAASEAKRKLAKKQAKKK</sequence>
<name>A0ACC1C445_9ROSI</name>
<evidence type="ECO:0000313" key="2">
    <source>
        <dbReference type="Proteomes" id="UP001164250"/>
    </source>
</evidence>
<dbReference type="EMBL" id="CM047897">
    <property type="protein sequence ID" value="KAJ0110560.1"/>
    <property type="molecule type" value="Genomic_DNA"/>
</dbReference>
<protein>
    <submittedName>
        <fullName evidence="1">Uncharacterized protein</fullName>
    </submittedName>
</protein>
<accession>A0ACC1C445</accession>
<dbReference type="Proteomes" id="UP001164250">
    <property type="component" value="Chromosome 1"/>
</dbReference>
<organism evidence="1 2">
    <name type="scientific">Pistacia atlantica</name>
    <dbReference type="NCBI Taxonomy" id="434234"/>
    <lineage>
        <taxon>Eukaryota</taxon>
        <taxon>Viridiplantae</taxon>
        <taxon>Streptophyta</taxon>
        <taxon>Embryophyta</taxon>
        <taxon>Tracheophyta</taxon>
        <taxon>Spermatophyta</taxon>
        <taxon>Magnoliopsida</taxon>
        <taxon>eudicotyledons</taxon>
        <taxon>Gunneridae</taxon>
        <taxon>Pentapetalae</taxon>
        <taxon>rosids</taxon>
        <taxon>malvids</taxon>
        <taxon>Sapindales</taxon>
        <taxon>Anacardiaceae</taxon>
        <taxon>Pistacia</taxon>
    </lineage>
</organism>
<reference evidence="2" key="1">
    <citation type="journal article" date="2023" name="G3 (Bethesda)">
        <title>Genome assembly and association tests identify interacting loci associated with vigor, precocity, and sex in interspecific pistachio rootstocks.</title>
        <authorList>
            <person name="Palmer W."/>
            <person name="Jacygrad E."/>
            <person name="Sagayaradj S."/>
            <person name="Cavanaugh K."/>
            <person name="Han R."/>
            <person name="Bertier L."/>
            <person name="Beede B."/>
            <person name="Kafkas S."/>
            <person name="Golino D."/>
            <person name="Preece J."/>
            <person name="Michelmore R."/>
        </authorList>
    </citation>
    <scope>NUCLEOTIDE SEQUENCE [LARGE SCALE GENOMIC DNA]</scope>
</reference>
<keyword evidence="2" id="KW-1185">Reference proteome</keyword>